<dbReference type="PROSITE" id="PS50883">
    <property type="entry name" value="EAL"/>
    <property type="match status" value="1"/>
</dbReference>
<protein>
    <submittedName>
        <fullName evidence="4">Diguanylate cyclase</fullName>
    </submittedName>
    <submittedName>
        <fullName evidence="2">EAL domain-containing protein</fullName>
    </submittedName>
</protein>
<proteinExistence type="predicted"/>
<dbReference type="EMBL" id="CP031198">
    <property type="protein sequence ID" value="QCZ54341.1"/>
    <property type="molecule type" value="Genomic_DNA"/>
</dbReference>
<dbReference type="Proteomes" id="UP000676478">
    <property type="component" value="Unassembled WGS sequence"/>
</dbReference>
<dbReference type="SUPFAM" id="SSF141868">
    <property type="entry name" value="EAL domain-like"/>
    <property type="match status" value="1"/>
</dbReference>
<dbReference type="PANTHER" id="PTHR33121">
    <property type="entry name" value="CYCLIC DI-GMP PHOSPHODIESTERASE PDEF"/>
    <property type="match status" value="1"/>
</dbReference>
<accession>A0A0C1Q775</accession>
<reference evidence="2" key="3">
    <citation type="submission" date="2020-12" db="EMBL/GenBank/DDBJ databases">
        <authorList>
            <person name="Mcmullen J.G."/>
        </authorList>
    </citation>
    <scope>NUCLEOTIDE SEQUENCE</scope>
    <source>
        <strain evidence="2">Dm-2019-70</strain>
    </source>
</reference>
<dbReference type="Proteomes" id="UP000307074">
    <property type="component" value="Chromosome"/>
</dbReference>
<dbReference type="PANTHER" id="PTHR33121:SF70">
    <property type="entry name" value="SIGNALING PROTEIN YKOW"/>
    <property type="match status" value="1"/>
</dbReference>
<dbReference type="RefSeq" id="WP_021742145.1">
    <property type="nucleotide sequence ID" value="NZ_CAKMAP010000001.1"/>
</dbReference>
<evidence type="ECO:0000313" key="6">
    <source>
        <dbReference type="Proteomes" id="UP000307074"/>
    </source>
</evidence>
<dbReference type="SMART" id="SM00052">
    <property type="entry name" value="EAL"/>
    <property type="match status" value="1"/>
</dbReference>
<reference evidence="3 5" key="1">
    <citation type="submission" date="2017-09" db="EMBL/GenBank/DDBJ databases">
        <title>Genome sequence of Lactobacillus brevis D7.</title>
        <authorList>
            <person name="Kwon M.-S."/>
            <person name="Lim S.K."/>
            <person name="Choi H.-J."/>
        </authorList>
    </citation>
    <scope>NUCLEOTIDE SEQUENCE [LARGE SCALE GENOMIC DNA]</scope>
    <source>
        <strain evidence="3 5">D7</strain>
    </source>
</reference>
<dbReference type="InterPro" id="IPR050706">
    <property type="entry name" value="Cyclic-di-GMP_PDE-like"/>
</dbReference>
<evidence type="ECO:0000259" key="1">
    <source>
        <dbReference type="PROSITE" id="PS50883"/>
    </source>
</evidence>
<feature type="domain" description="EAL" evidence="1">
    <location>
        <begin position="1"/>
        <end position="223"/>
    </location>
</feature>
<dbReference type="EMBL" id="NVYO01000001">
    <property type="protein sequence ID" value="PBQ24891.1"/>
    <property type="molecule type" value="Genomic_DNA"/>
</dbReference>
<name>A0A0C1Q775_LEVBR</name>
<dbReference type="Proteomes" id="UP000217918">
    <property type="component" value="Unassembled WGS sequence"/>
</dbReference>
<dbReference type="OrthoDB" id="581425at2"/>
<organism evidence="2 7">
    <name type="scientific">Levilactobacillus brevis</name>
    <name type="common">Lactobacillus brevis</name>
    <dbReference type="NCBI Taxonomy" id="1580"/>
    <lineage>
        <taxon>Bacteria</taxon>
        <taxon>Bacillati</taxon>
        <taxon>Bacillota</taxon>
        <taxon>Bacilli</taxon>
        <taxon>Lactobacillales</taxon>
        <taxon>Lactobacillaceae</taxon>
        <taxon>Levilactobacillus</taxon>
    </lineage>
</organism>
<sequence length="223" mass="25259">MTYKFFAQPIQHLITHQTILYELLLRQWDATAQRWQRPDTFELPADTVISLLDTAIADLANSRVSINLTCQQFASTTLLHQLTTYIHNHLEPRQLTIELVAPPTLPVLQSVGAVYRATGTLIAFDDVGSDNHFATINHLLPYVNTLKFALQNMRTTTDQPLPPAILSNLKFWATKAAEEQLLFTLEGIETPNDITLAKQLGVYRGQGYYFSQPQIPQHFNQAQ</sequence>
<dbReference type="GeneID" id="56994175"/>
<reference evidence="4 6" key="2">
    <citation type="submission" date="2018-07" db="EMBL/GenBank/DDBJ databases">
        <authorList>
            <person name="Feyereisen M."/>
        </authorList>
    </citation>
    <scope>NUCLEOTIDE SEQUENCE [LARGE SCALE GENOMIC DNA]</scope>
    <source>
        <strain evidence="4 6">UCCLBBS449</strain>
    </source>
</reference>
<evidence type="ECO:0000313" key="3">
    <source>
        <dbReference type="EMBL" id="PBQ24891.1"/>
    </source>
</evidence>
<dbReference type="AlphaFoldDB" id="A0A0C1Q775"/>
<evidence type="ECO:0000313" key="7">
    <source>
        <dbReference type="Proteomes" id="UP000676478"/>
    </source>
</evidence>
<dbReference type="InterPro" id="IPR035919">
    <property type="entry name" value="EAL_sf"/>
</dbReference>
<evidence type="ECO:0000313" key="4">
    <source>
        <dbReference type="EMBL" id="QCZ54341.1"/>
    </source>
</evidence>
<reference evidence="2" key="4">
    <citation type="submission" date="2022-09" db="EMBL/GenBank/DDBJ databases">
        <title>Genome-inferred correspondence between phylogeny and metabolic traits in the wild Drosophila gut microbiome.</title>
        <authorList>
            <person name="Bueno E."/>
            <person name="Blow F."/>
            <person name="Douglas A.E."/>
        </authorList>
    </citation>
    <scope>NUCLEOTIDE SEQUENCE</scope>
    <source>
        <strain evidence="2">Dm-2019-70</strain>
    </source>
</reference>
<dbReference type="EMBL" id="JAERKF010000006">
    <property type="protein sequence ID" value="MBS1010422.1"/>
    <property type="molecule type" value="Genomic_DNA"/>
</dbReference>
<dbReference type="Pfam" id="PF00563">
    <property type="entry name" value="EAL"/>
    <property type="match status" value="1"/>
</dbReference>
<evidence type="ECO:0000313" key="5">
    <source>
        <dbReference type="Proteomes" id="UP000217918"/>
    </source>
</evidence>
<gene>
    <name evidence="3" type="ORF">CNR29_12995</name>
    <name evidence="2" type="ORF">JK167_06200</name>
    <name evidence="4" type="ORF">UCCLBBS449_2439</name>
</gene>
<dbReference type="GO" id="GO:0071111">
    <property type="term" value="F:cyclic-guanylate-specific phosphodiesterase activity"/>
    <property type="evidence" value="ECO:0007669"/>
    <property type="project" value="InterPro"/>
</dbReference>
<dbReference type="Gene3D" id="3.20.20.450">
    <property type="entry name" value="EAL domain"/>
    <property type="match status" value="1"/>
</dbReference>
<dbReference type="InterPro" id="IPR001633">
    <property type="entry name" value="EAL_dom"/>
</dbReference>
<evidence type="ECO:0000313" key="2">
    <source>
        <dbReference type="EMBL" id="MBS1010422.1"/>
    </source>
</evidence>